<accession>A0ACC1NW27</accession>
<proteinExistence type="predicted"/>
<sequence length="286" mass="32878">MMDSRSSIESEEGIGSQLLASTKAEHSAPSKRRLRPASFWLDVLPWTLCAVLFGLNIFNITRPAKCYWHENELEIARKELLPNHVRTRFTGGLRYNSSKALIRQIEPGQPDYVGFPSPEIDAAWHRLISTTDVYLTDNEMRENLRNEGTFSDLPEGDRLYTDPFSGLYQAVPSVFHDLHCLNKIRRAIYIDHYPEDLNDIYWPHIQHCLDTIRQSLMCTGDLTPIPEAFTPYKPDGSLEPIFQVFHSCRDYEAIQKWAKTRDALDDNVWRSNAERLKPGSTKSGHA</sequence>
<keyword evidence="2" id="KW-1185">Reference proteome</keyword>
<dbReference type="Proteomes" id="UP001143910">
    <property type="component" value="Unassembled WGS sequence"/>
</dbReference>
<organism evidence="1 2">
    <name type="scientific">Zarea fungicola</name>
    <dbReference type="NCBI Taxonomy" id="93591"/>
    <lineage>
        <taxon>Eukaryota</taxon>
        <taxon>Fungi</taxon>
        <taxon>Dikarya</taxon>
        <taxon>Ascomycota</taxon>
        <taxon>Pezizomycotina</taxon>
        <taxon>Sordariomycetes</taxon>
        <taxon>Hypocreomycetidae</taxon>
        <taxon>Hypocreales</taxon>
        <taxon>Cordycipitaceae</taxon>
        <taxon>Zarea</taxon>
    </lineage>
</organism>
<reference evidence="1" key="1">
    <citation type="submission" date="2022-08" db="EMBL/GenBank/DDBJ databases">
        <title>Genome Sequence of Lecanicillium fungicola.</title>
        <authorList>
            <person name="Buettner E."/>
        </authorList>
    </citation>
    <scope>NUCLEOTIDE SEQUENCE</scope>
    <source>
        <strain evidence="1">Babe33</strain>
    </source>
</reference>
<gene>
    <name evidence="1" type="ORF">NQ176_g1258</name>
</gene>
<protein>
    <submittedName>
        <fullName evidence="1">Uncharacterized protein</fullName>
    </submittedName>
</protein>
<name>A0ACC1NW27_9HYPO</name>
<comment type="caution">
    <text evidence="1">The sequence shown here is derived from an EMBL/GenBank/DDBJ whole genome shotgun (WGS) entry which is preliminary data.</text>
</comment>
<evidence type="ECO:0000313" key="2">
    <source>
        <dbReference type="Proteomes" id="UP001143910"/>
    </source>
</evidence>
<evidence type="ECO:0000313" key="1">
    <source>
        <dbReference type="EMBL" id="KAJ2982629.1"/>
    </source>
</evidence>
<dbReference type="EMBL" id="JANJQO010000066">
    <property type="protein sequence ID" value="KAJ2982629.1"/>
    <property type="molecule type" value="Genomic_DNA"/>
</dbReference>